<name>A0A7I4YQE0_HAECO</name>
<dbReference type="Proteomes" id="UP000025227">
    <property type="component" value="Unplaced"/>
</dbReference>
<dbReference type="AlphaFoldDB" id="A0A7I4YQE0"/>
<protein>
    <submittedName>
        <fullName evidence="4">Lipase</fullName>
    </submittedName>
</protein>
<reference evidence="4" key="1">
    <citation type="submission" date="2020-12" db="UniProtKB">
        <authorList>
            <consortium name="WormBaseParasite"/>
        </authorList>
    </citation>
    <scope>IDENTIFICATION</scope>
    <source>
        <strain evidence="4">MHco3</strain>
    </source>
</reference>
<accession>A0A7I4YQE0</accession>
<dbReference type="CDD" id="cd00519">
    <property type="entry name" value="Lipase_3"/>
    <property type="match status" value="1"/>
</dbReference>
<keyword evidence="3" id="KW-1185">Reference proteome</keyword>
<dbReference type="InterPro" id="IPR029058">
    <property type="entry name" value="AB_hydrolase_fold"/>
</dbReference>
<evidence type="ECO:0000259" key="2">
    <source>
        <dbReference type="Pfam" id="PF01764"/>
    </source>
</evidence>
<dbReference type="GO" id="GO:0006629">
    <property type="term" value="P:lipid metabolic process"/>
    <property type="evidence" value="ECO:0007669"/>
    <property type="project" value="InterPro"/>
</dbReference>
<dbReference type="InterPro" id="IPR002921">
    <property type="entry name" value="Fungal_lipase-type"/>
</dbReference>
<evidence type="ECO:0000313" key="4">
    <source>
        <dbReference type="WBParaSite" id="HCON_00130960-00001"/>
    </source>
</evidence>
<dbReference type="Pfam" id="PF01764">
    <property type="entry name" value="Lipase_3"/>
    <property type="match status" value="1"/>
</dbReference>
<dbReference type="SUPFAM" id="SSF53474">
    <property type="entry name" value="alpha/beta-Hydrolases"/>
    <property type="match status" value="1"/>
</dbReference>
<dbReference type="OMA" id="HEVKICS"/>
<organism evidence="3 4">
    <name type="scientific">Haemonchus contortus</name>
    <name type="common">Barber pole worm</name>
    <dbReference type="NCBI Taxonomy" id="6289"/>
    <lineage>
        <taxon>Eukaryota</taxon>
        <taxon>Metazoa</taxon>
        <taxon>Ecdysozoa</taxon>
        <taxon>Nematoda</taxon>
        <taxon>Chromadorea</taxon>
        <taxon>Rhabditida</taxon>
        <taxon>Rhabditina</taxon>
        <taxon>Rhabditomorpha</taxon>
        <taxon>Strongyloidea</taxon>
        <taxon>Trichostrongylidae</taxon>
        <taxon>Haemonchus</taxon>
    </lineage>
</organism>
<dbReference type="PANTHER" id="PTHR45908:SF8">
    <property type="entry name" value="FUNGAL LIPASE-LIKE DOMAIN-CONTAINING PROTEIN"/>
    <property type="match status" value="1"/>
</dbReference>
<feature type="chain" id="PRO_5029789337" evidence="1">
    <location>
        <begin position="18"/>
        <end position="305"/>
    </location>
</feature>
<dbReference type="OrthoDB" id="5866690at2759"/>
<feature type="domain" description="Fungal lipase-type" evidence="2">
    <location>
        <begin position="83"/>
        <end position="219"/>
    </location>
</feature>
<feature type="signal peptide" evidence="1">
    <location>
        <begin position="1"/>
        <end position="17"/>
    </location>
</feature>
<dbReference type="PANTHER" id="PTHR45908">
    <property type="entry name" value="PROTEIN CBG11750-RELATED"/>
    <property type="match status" value="1"/>
</dbReference>
<dbReference type="WBParaSite" id="HCON_00130960-00001">
    <property type="protein sequence ID" value="HCON_00130960-00001"/>
    <property type="gene ID" value="HCON_00130960"/>
</dbReference>
<evidence type="ECO:0000256" key="1">
    <source>
        <dbReference type="SAM" id="SignalP"/>
    </source>
</evidence>
<evidence type="ECO:0000313" key="3">
    <source>
        <dbReference type="Proteomes" id="UP000025227"/>
    </source>
</evidence>
<proteinExistence type="predicted"/>
<dbReference type="Gene3D" id="3.40.50.1820">
    <property type="entry name" value="alpha/beta hydrolase"/>
    <property type="match status" value="1"/>
</dbReference>
<sequence>MILLLFVSLVVSTNAAAQYSDSLARNFMFPLSAAAYSNNPQKCLDRLFPNSTVFRQVHVRCDAFKKDNCSGFTAVLHPQKAIVLSFRGTMRLSQLLAEIMKTIFVQLASWLFGGRISAYFGDAFSSIWSAGMNNDFYALREMYPDYEIWVTGHSLGGSIASLAASYLIGSRSANSSQIKLITFGQPRTGNAHFSENHNKQLEYSFRVTHWRDIVPHIPLGPIGGYYHHRQEAFYKSKMDPHEVKICSEGEALECSDGLWFAASIYEHTHYFGKHVSTYGVSGCVKSGLPFHSSDTPLDMFEVMPE</sequence>
<keyword evidence="1" id="KW-0732">Signal</keyword>